<dbReference type="SUPFAM" id="SSF53448">
    <property type="entry name" value="Nucleotide-diphospho-sugar transferases"/>
    <property type="match status" value="1"/>
</dbReference>
<dbReference type="GO" id="GO:0016740">
    <property type="term" value="F:transferase activity"/>
    <property type="evidence" value="ECO:0007669"/>
    <property type="project" value="UniProtKB-KW"/>
</dbReference>
<protein>
    <submittedName>
        <fullName evidence="2">Glycosyl transferase family 2</fullName>
    </submittedName>
</protein>
<dbReference type="AlphaFoldDB" id="A0A2U8GNS2"/>
<sequence>MNITRVNPVIVNFRTPDLTCKCVASILEHGVAAAKDIIVVENGSPDDSFEQLSARLPPGVQLIRATRNGGFGAGVNLGAAACSLDFVLVLNPDTYFEDDSLERVVRYFDARPDVGLVGLDLVYPGGERQHSARRFYSLLDVAARRTPLGKYWPFKSRMKRHLMLDAWAPGLPFEAEWVMGTGFLVRRALYERVTGMDEAYFLYMEDVDLCARVWQAGERVVCFPGARLVHDHQRSSAAGPFSWAGRMHLNSLMRFRSKFRVPLLRQPGIEGLWK</sequence>
<dbReference type="CDD" id="cd04186">
    <property type="entry name" value="GT_2_like_c"/>
    <property type="match status" value="1"/>
</dbReference>
<dbReference type="Pfam" id="PF00535">
    <property type="entry name" value="Glycos_transf_2"/>
    <property type="match status" value="1"/>
</dbReference>
<dbReference type="InterPro" id="IPR001173">
    <property type="entry name" value="Glyco_trans_2-like"/>
</dbReference>
<dbReference type="Proteomes" id="UP000244930">
    <property type="component" value="Chromosome"/>
</dbReference>
<dbReference type="KEGG" id="acom:CEW83_08620"/>
<organism evidence="2 3">
    <name type="scientific">Parazoarcus communis</name>
    <dbReference type="NCBI Taxonomy" id="41977"/>
    <lineage>
        <taxon>Bacteria</taxon>
        <taxon>Pseudomonadati</taxon>
        <taxon>Pseudomonadota</taxon>
        <taxon>Betaproteobacteria</taxon>
        <taxon>Rhodocyclales</taxon>
        <taxon>Zoogloeaceae</taxon>
        <taxon>Parazoarcus</taxon>
    </lineage>
</organism>
<dbReference type="PANTHER" id="PTHR43179:SF7">
    <property type="entry name" value="RHAMNOSYLTRANSFERASE WBBL"/>
    <property type="match status" value="1"/>
</dbReference>
<keyword evidence="3" id="KW-1185">Reference proteome</keyword>
<dbReference type="EMBL" id="CP022187">
    <property type="protein sequence ID" value="AWI75271.1"/>
    <property type="molecule type" value="Genomic_DNA"/>
</dbReference>
<reference evidence="2 3" key="1">
    <citation type="submission" date="2017-06" db="EMBL/GenBank/DDBJ databases">
        <title>Azoarcus.</title>
        <authorList>
            <person name="Woo J.-H."/>
            <person name="Kim H.-S."/>
        </authorList>
    </citation>
    <scope>NUCLEOTIDE SEQUENCE [LARGE SCALE GENOMIC DNA]</scope>
    <source>
        <strain evidence="2 3">TSPY31</strain>
    </source>
</reference>
<evidence type="ECO:0000259" key="1">
    <source>
        <dbReference type="Pfam" id="PF00535"/>
    </source>
</evidence>
<proteinExistence type="predicted"/>
<evidence type="ECO:0000313" key="3">
    <source>
        <dbReference type="Proteomes" id="UP000244930"/>
    </source>
</evidence>
<feature type="domain" description="Glycosyltransferase 2-like" evidence="1">
    <location>
        <begin position="9"/>
        <end position="169"/>
    </location>
</feature>
<dbReference type="Gene3D" id="3.90.550.10">
    <property type="entry name" value="Spore Coat Polysaccharide Biosynthesis Protein SpsA, Chain A"/>
    <property type="match status" value="1"/>
</dbReference>
<keyword evidence="2" id="KW-0808">Transferase</keyword>
<gene>
    <name evidence="2" type="ORF">CEW83_08620</name>
</gene>
<name>A0A2U8GNS2_9RHOO</name>
<evidence type="ECO:0000313" key="2">
    <source>
        <dbReference type="EMBL" id="AWI75271.1"/>
    </source>
</evidence>
<dbReference type="PANTHER" id="PTHR43179">
    <property type="entry name" value="RHAMNOSYLTRANSFERASE WBBL"/>
    <property type="match status" value="1"/>
</dbReference>
<dbReference type="InterPro" id="IPR029044">
    <property type="entry name" value="Nucleotide-diphossugar_trans"/>
</dbReference>
<dbReference type="RefSeq" id="WP_108948979.1">
    <property type="nucleotide sequence ID" value="NZ_CP022187.1"/>
</dbReference>
<accession>A0A2U8GNS2</accession>